<protein>
    <recommendedName>
        <fullName evidence="1">MROH2B-like N-terminal HEAT-repeats domain-containing protein</fullName>
    </recommendedName>
</protein>
<dbReference type="Pfam" id="PF23221">
    <property type="entry name" value="HEAT_MROH2B_1st"/>
    <property type="match status" value="1"/>
</dbReference>
<feature type="domain" description="MROH2B-like N-terminal HEAT-repeats" evidence="1">
    <location>
        <begin position="44"/>
        <end position="132"/>
    </location>
</feature>
<evidence type="ECO:0000259" key="1">
    <source>
        <dbReference type="Pfam" id="PF23221"/>
    </source>
</evidence>
<reference evidence="2" key="2">
    <citation type="submission" date="2022-06" db="UniProtKB">
        <authorList>
            <consortium name="EnsemblMetazoa"/>
        </authorList>
    </citation>
    <scope>IDENTIFICATION</scope>
</reference>
<dbReference type="EnsemblMetazoa" id="XM_008186840.3">
    <property type="protein sequence ID" value="XP_008185062.1"/>
    <property type="gene ID" value="LOC103309980"/>
</dbReference>
<keyword evidence="3" id="KW-1185">Reference proteome</keyword>
<dbReference type="KEGG" id="api:103309980"/>
<organism evidence="2 3">
    <name type="scientific">Acyrthosiphon pisum</name>
    <name type="common">Pea aphid</name>
    <dbReference type="NCBI Taxonomy" id="7029"/>
    <lineage>
        <taxon>Eukaryota</taxon>
        <taxon>Metazoa</taxon>
        <taxon>Ecdysozoa</taxon>
        <taxon>Arthropoda</taxon>
        <taxon>Hexapoda</taxon>
        <taxon>Insecta</taxon>
        <taxon>Pterygota</taxon>
        <taxon>Neoptera</taxon>
        <taxon>Paraneoptera</taxon>
        <taxon>Hemiptera</taxon>
        <taxon>Sternorrhyncha</taxon>
        <taxon>Aphidomorpha</taxon>
        <taxon>Aphidoidea</taxon>
        <taxon>Aphididae</taxon>
        <taxon>Macrosiphini</taxon>
        <taxon>Acyrthosiphon</taxon>
    </lineage>
</organism>
<name>A0A8R2B727_ACYPI</name>
<dbReference type="AlphaFoldDB" id="A0A8R2B727"/>
<sequence>MEEATSNDVVADRNLSMQSTIDRLLHMITEERDEMVLNSVVASLQTLSKSHSTQIVQNMIHYKLQNSLSVVESKSLLSAMKLLCESHYDDFDVELTNNLVQFATNEMFKSSDSQFPASDMLIILGRGRSDQVKYVDRI</sequence>
<reference evidence="3" key="1">
    <citation type="submission" date="2010-06" db="EMBL/GenBank/DDBJ databases">
        <authorList>
            <person name="Jiang H."/>
            <person name="Abraham K."/>
            <person name="Ali S."/>
            <person name="Alsbrooks S.L."/>
            <person name="Anim B.N."/>
            <person name="Anosike U.S."/>
            <person name="Attaway T."/>
            <person name="Bandaranaike D.P."/>
            <person name="Battles P.K."/>
            <person name="Bell S.N."/>
            <person name="Bell A.V."/>
            <person name="Beltran B."/>
            <person name="Bickham C."/>
            <person name="Bustamante Y."/>
            <person name="Caleb T."/>
            <person name="Canada A."/>
            <person name="Cardenas V."/>
            <person name="Carter K."/>
            <person name="Chacko J."/>
            <person name="Chandrabose M.N."/>
            <person name="Chavez D."/>
            <person name="Chavez A."/>
            <person name="Chen L."/>
            <person name="Chu H.-S."/>
            <person name="Claassen K.J."/>
            <person name="Cockrell R."/>
            <person name="Collins M."/>
            <person name="Cooper J.A."/>
            <person name="Cree A."/>
            <person name="Curry S.M."/>
            <person name="Da Y."/>
            <person name="Dao M.D."/>
            <person name="Das B."/>
            <person name="Davila M.-L."/>
            <person name="Davy-Carroll L."/>
            <person name="Denson S."/>
            <person name="Dinh H."/>
            <person name="Ebong V.E."/>
            <person name="Edwards J.R."/>
            <person name="Egan A."/>
            <person name="El-Daye J."/>
            <person name="Escobedo L."/>
            <person name="Fernandez S."/>
            <person name="Fernando P.R."/>
            <person name="Flagg N."/>
            <person name="Forbes L.D."/>
            <person name="Fowler R.G."/>
            <person name="Fu Q."/>
            <person name="Gabisi R.A."/>
            <person name="Ganer J."/>
            <person name="Garbino Pronczuk A."/>
            <person name="Garcia R.M."/>
            <person name="Garner T."/>
            <person name="Garrett T.E."/>
            <person name="Gonzalez D.A."/>
            <person name="Hamid H."/>
            <person name="Hawkins E.S."/>
            <person name="Hirani K."/>
            <person name="Hogues M.E."/>
            <person name="Hollins B."/>
            <person name="Hsiao C.-H."/>
            <person name="Jabil R."/>
            <person name="James M.L."/>
            <person name="Jhangiani S.N."/>
            <person name="Johnson B."/>
            <person name="Johnson Q."/>
            <person name="Joshi V."/>
            <person name="Kalu J.B."/>
            <person name="Kam C."/>
            <person name="Kashfia A."/>
            <person name="Keebler J."/>
            <person name="Kisamo H."/>
            <person name="Kovar C.L."/>
            <person name="Lago L.A."/>
            <person name="Lai C.-Y."/>
            <person name="Laidlaw J."/>
            <person name="Lara F."/>
            <person name="Le T.-K."/>
            <person name="Lee S.L."/>
            <person name="Legall F.H."/>
            <person name="Lemon S.J."/>
            <person name="Lewis L.R."/>
            <person name="Li B."/>
            <person name="Liu Y."/>
            <person name="Liu Y.-S."/>
            <person name="Lopez J."/>
            <person name="Lozado R.J."/>
            <person name="Lu J."/>
            <person name="Madu R.C."/>
            <person name="Maheshwari M."/>
            <person name="Maheshwari R."/>
            <person name="Malloy K."/>
            <person name="Martinez E."/>
            <person name="Mathew T."/>
            <person name="Mercado I.C."/>
            <person name="Mercado C."/>
            <person name="Meyer B."/>
            <person name="Montgomery K."/>
            <person name="Morgan M.B."/>
            <person name="Munidasa M."/>
            <person name="Nazareth L.V."/>
            <person name="Nelson J."/>
            <person name="Ng B.M."/>
            <person name="Nguyen N.B."/>
            <person name="Nguyen P.Q."/>
            <person name="Nguyen T."/>
            <person name="Obregon M."/>
            <person name="Okwuonu G.O."/>
            <person name="Onwere C.G."/>
            <person name="Orozco G."/>
            <person name="Parra A."/>
            <person name="Patel S."/>
            <person name="Patil S."/>
            <person name="Perez A."/>
            <person name="Perez Y."/>
            <person name="Pham C."/>
            <person name="Primus E.L."/>
            <person name="Pu L.-L."/>
            <person name="Puazo M."/>
            <person name="Qin X."/>
            <person name="Quiroz J.B."/>
            <person name="Reese J."/>
            <person name="Richards S."/>
            <person name="Rives C.M."/>
            <person name="Robberts R."/>
            <person name="Ruiz S.J."/>
            <person name="Ruiz M.J."/>
            <person name="Santibanez J."/>
            <person name="Schneider B.W."/>
            <person name="Sisson I."/>
            <person name="Smith M."/>
            <person name="Sodergren E."/>
            <person name="Song X.-Z."/>
            <person name="Song B.B."/>
            <person name="Summersgill H."/>
            <person name="Thelus R."/>
            <person name="Thornton R.D."/>
            <person name="Trejos Z.Y."/>
            <person name="Usmani K."/>
            <person name="Vattathil S."/>
            <person name="Villasana D."/>
            <person name="Walker D.L."/>
            <person name="Wang S."/>
            <person name="Wang K."/>
            <person name="White C.S."/>
            <person name="Williams A.C."/>
            <person name="Williamson J."/>
            <person name="Wilson K."/>
            <person name="Woghiren I.O."/>
            <person name="Woodworth J.R."/>
            <person name="Worley K.C."/>
            <person name="Wright R.A."/>
            <person name="Wu W."/>
            <person name="Young L."/>
            <person name="Zhang L."/>
            <person name="Zhang J."/>
            <person name="Zhu Y."/>
            <person name="Muzny D.M."/>
            <person name="Weinstock G."/>
            <person name="Gibbs R.A."/>
        </authorList>
    </citation>
    <scope>NUCLEOTIDE SEQUENCE [LARGE SCALE GENOMIC DNA]</scope>
    <source>
        <strain evidence="3">LSR1</strain>
    </source>
</reference>
<evidence type="ECO:0000313" key="3">
    <source>
        <dbReference type="Proteomes" id="UP000007819"/>
    </source>
</evidence>
<evidence type="ECO:0000313" key="2">
    <source>
        <dbReference type="EnsemblMetazoa" id="XP_008185062.1"/>
    </source>
</evidence>
<proteinExistence type="predicted"/>
<dbReference type="Proteomes" id="UP000007819">
    <property type="component" value="Chromosome X"/>
</dbReference>
<dbReference type="GeneID" id="103309980"/>
<accession>A0A8R2B727</accession>
<dbReference type="OrthoDB" id="1884734at2759"/>
<dbReference type="RefSeq" id="XP_008185062.1">
    <property type="nucleotide sequence ID" value="XM_008186840.3"/>
</dbReference>
<dbReference type="InterPro" id="IPR056282">
    <property type="entry name" value="MROH2B-like_N_HEAT"/>
</dbReference>